<dbReference type="InterPro" id="IPR051604">
    <property type="entry name" value="Ergot_Alk_Oxidoreductase"/>
</dbReference>
<dbReference type="RefSeq" id="WP_251779074.1">
    <property type="nucleotide sequence ID" value="NZ_JAMKFE010000007.1"/>
</dbReference>
<protein>
    <submittedName>
        <fullName evidence="2">NAD(P)H-binding protein</fullName>
    </submittedName>
</protein>
<accession>A0ABT0YPG3</accession>
<evidence type="ECO:0000313" key="3">
    <source>
        <dbReference type="Proteomes" id="UP001165541"/>
    </source>
</evidence>
<gene>
    <name evidence="2" type="ORF">M8A51_13900</name>
</gene>
<dbReference type="PANTHER" id="PTHR43162">
    <property type="match status" value="1"/>
</dbReference>
<dbReference type="Pfam" id="PF05368">
    <property type="entry name" value="NmrA"/>
    <property type="match status" value="1"/>
</dbReference>
<reference evidence="2" key="1">
    <citation type="submission" date="2022-05" db="EMBL/GenBank/DDBJ databases">
        <title>Schlegelella sp. nov., isolated from mangrove soil.</title>
        <authorList>
            <person name="Liu Y."/>
            <person name="Ge X."/>
            <person name="Liu W."/>
        </authorList>
    </citation>
    <scope>NUCLEOTIDE SEQUENCE</scope>
    <source>
        <strain evidence="2">S2-27</strain>
    </source>
</reference>
<dbReference type="EMBL" id="JAMKFE010000007">
    <property type="protein sequence ID" value="MCM5680622.1"/>
    <property type="molecule type" value="Genomic_DNA"/>
</dbReference>
<proteinExistence type="predicted"/>
<name>A0ABT0YPG3_9BURK</name>
<organism evidence="2 3">
    <name type="scientific">Caldimonas mangrovi</name>
    <dbReference type="NCBI Taxonomy" id="2944811"/>
    <lineage>
        <taxon>Bacteria</taxon>
        <taxon>Pseudomonadati</taxon>
        <taxon>Pseudomonadota</taxon>
        <taxon>Betaproteobacteria</taxon>
        <taxon>Burkholderiales</taxon>
        <taxon>Sphaerotilaceae</taxon>
        <taxon>Caldimonas</taxon>
    </lineage>
</organism>
<feature type="domain" description="NmrA-like" evidence="1">
    <location>
        <begin position="4"/>
        <end position="262"/>
    </location>
</feature>
<keyword evidence="3" id="KW-1185">Reference proteome</keyword>
<evidence type="ECO:0000313" key="2">
    <source>
        <dbReference type="EMBL" id="MCM5680622.1"/>
    </source>
</evidence>
<dbReference type="PANTHER" id="PTHR43162:SF1">
    <property type="entry name" value="PRESTALK A DIFFERENTIATION PROTEIN A"/>
    <property type="match status" value="1"/>
</dbReference>
<dbReference type="SUPFAM" id="SSF51735">
    <property type="entry name" value="NAD(P)-binding Rossmann-fold domains"/>
    <property type="match status" value="1"/>
</dbReference>
<evidence type="ECO:0000259" key="1">
    <source>
        <dbReference type="Pfam" id="PF05368"/>
    </source>
</evidence>
<sequence>MFVLLGSNGQITSQLARRLLAAGHATRVVGRHAGALAPLQEAGAQIAIGDPSDSAFLERAFAGAAAIYTMTPPCYAEPHMRAAQARIGEAVAQALRRARVRRVVNLSSVGAELPAGTGPIVGLHAQERRLDAIDGIDLLHLRPGSFMENYLAAAATVAAGGPLAGMEAPDVPIPLVATRDVAAVAARELVTPQHQGVLVLHAPTHMTTRAVAGALGAATGNPGLQYLQVAPAEMKAALRAEGLSADAADQLEALARWLSTAALASVAAGPVAVQPTTAEDFAREVFAPACAQAALTQAR</sequence>
<dbReference type="Proteomes" id="UP001165541">
    <property type="component" value="Unassembled WGS sequence"/>
</dbReference>
<comment type="caution">
    <text evidence="2">The sequence shown here is derived from an EMBL/GenBank/DDBJ whole genome shotgun (WGS) entry which is preliminary data.</text>
</comment>
<dbReference type="InterPro" id="IPR008030">
    <property type="entry name" value="NmrA-like"/>
</dbReference>
<dbReference type="InterPro" id="IPR036291">
    <property type="entry name" value="NAD(P)-bd_dom_sf"/>
</dbReference>
<dbReference type="Gene3D" id="3.90.25.10">
    <property type="entry name" value="UDP-galactose 4-epimerase, domain 1"/>
    <property type="match status" value="1"/>
</dbReference>
<dbReference type="Gene3D" id="3.40.50.720">
    <property type="entry name" value="NAD(P)-binding Rossmann-like Domain"/>
    <property type="match status" value="1"/>
</dbReference>